<accession>A0AAE3VF40</accession>
<evidence type="ECO:0000313" key="2">
    <source>
        <dbReference type="Proteomes" id="UP001238163"/>
    </source>
</evidence>
<evidence type="ECO:0000313" key="1">
    <source>
        <dbReference type="EMBL" id="MDQ0289322.1"/>
    </source>
</evidence>
<protein>
    <submittedName>
        <fullName evidence="1">Uncharacterized protein</fullName>
    </submittedName>
</protein>
<gene>
    <name evidence="1" type="ORF">J3R75_001429</name>
</gene>
<comment type="caution">
    <text evidence="1">The sequence shown here is derived from an EMBL/GenBank/DDBJ whole genome shotgun (WGS) entry which is preliminary data.</text>
</comment>
<dbReference type="EMBL" id="JAUSVL010000001">
    <property type="protein sequence ID" value="MDQ0289322.1"/>
    <property type="molecule type" value="Genomic_DNA"/>
</dbReference>
<proteinExistence type="predicted"/>
<dbReference type="RefSeq" id="WP_307260743.1">
    <property type="nucleotide sequence ID" value="NZ_JAUSVL010000001.1"/>
</dbReference>
<name>A0AAE3VF40_9BACT</name>
<keyword evidence="2" id="KW-1185">Reference proteome</keyword>
<sequence>MKSKLNGLVFVHVLEYSGALKLDKATCEGGRRWSISKTKECNNLLAVHTENSEKNKRAQEFFVVAGAEGIRTTGHASMPEDMQVRRGTEYLPRPVYSRRYLGFHCLFGLIQLRRLRPKRPRNTNNNGVLPRAPLRLRRRLPWAIIDRAFSAQMPIG</sequence>
<dbReference type="AlphaFoldDB" id="A0AAE3VF40"/>
<organism evidence="1 2">
    <name type="scientific">Oligosphaera ethanolica</name>
    <dbReference type="NCBI Taxonomy" id="760260"/>
    <lineage>
        <taxon>Bacteria</taxon>
        <taxon>Pseudomonadati</taxon>
        <taxon>Lentisphaerota</taxon>
        <taxon>Oligosphaeria</taxon>
        <taxon>Oligosphaerales</taxon>
        <taxon>Oligosphaeraceae</taxon>
        <taxon>Oligosphaera</taxon>
    </lineage>
</organism>
<reference evidence="1" key="1">
    <citation type="submission" date="2023-07" db="EMBL/GenBank/DDBJ databases">
        <title>Genomic Encyclopedia of Type Strains, Phase IV (KMG-IV): sequencing the most valuable type-strain genomes for metagenomic binning, comparative biology and taxonomic classification.</title>
        <authorList>
            <person name="Goeker M."/>
        </authorList>
    </citation>
    <scope>NUCLEOTIDE SEQUENCE</scope>
    <source>
        <strain evidence="1">DSM 24202</strain>
    </source>
</reference>
<dbReference type="Proteomes" id="UP001238163">
    <property type="component" value="Unassembled WGS sequence"/>
</dbReference>